<dbReference type="RefSeq" id="XP_009014806.1">
    <property type="nucleotide sequence ID" value="XM_009016558.1"/>
</dbReference>
<dbReference type="GO" id="GO:0005245">
    <property type="term" value="F:voltage-gated calcium channel activity"/>
    <property type="evidence" value="ECO:0007669"/>
    <property type="project" value="UniProtKB-ARBA"/>
</dbReference>
<evidence type="ECO:0000259" key="12">
    <source>
        <dbReference type="Pfam" id="PF00520"/>
    </source>
</evidence>
<evidence type="ECO:0000313" key="14">
    <source>
        <dbReference type="EnsemblMetazoa" id="HelroP156774"/>
    </source>
</evidence>
<evidence type="ECO:0000313" key="13">
    <source>
        <dbReference type="EMBL" id="ESO07428.1"/>
    </source>
</evidence>
<evidence type="ECO:0000256" key="3">
    <source>
        <dbReference type="ARBA" id="ARBA00022568"/>
    </source>
</evidence>
<protein>
    <recommendedName>
        <fullName evidence="12">Ion transport domain-containing protein</fullName>
    </recommendedName>
</protein>
<accession>T1EM08</accession>
<dbReference type="GO" id="GO:0034702">
    <property type="term" value="C:monoatomic ion channel complex"/>
    <property type="evidence" value="ECO:0007669"/>
    <property type="project" value="UniProtKB-KW"/>
</dbReference>
<comment type="subcellular location">
    <subcellularLocation>
        <location evidence="1">Membrane</location>
        <topology evidence="1">Multi-pass membrane protein</topology>
    </subcellularLocation>
</comment>
<dbReference type="EMBL" id="AMQM01003675">
    <property type="status" value="NOT_ANNOTATED_CDS"/>
    <property type="molecule type" value="Genomic_DNA"/>
</dbReference>
<dbReference type="Pfam" id="PF00520">
    <property type="entry name" value="Ion_trans"/>
    <property type="match status" value="1"/>
</dbReference>
<dbReference type="InterPro" id="IPR005821">
    <property type="entry name" value="Ion_trans_dom"/>
</dbReference>
<dbReference type="AlphaFoldDB" id="T1EM08"/>
<evidence type="ECO:0000256" key="2">
    <source>
        <dbReference type="ARBA" id="ARBA00022448"/>
    </source>
</evidence>
<dbReference type="HOGENOM" id="CLU_173729_0_0_1"/>
<dbReference type="InterPro" id="IPR050599">
    <property type="entry name" value="VDCC_alpha-1_subunit"/>
</dbReference>
<keyword evidence="5" id="KW-0812">Transmembrane</keyword>
<dbReference type="Gene3D" id="1.20.120.350">
    <property type="entry name" value="Voltage-gated potassium channels. Chain C"/>
    <property type="match status" value="1"/>
</dbReference>
<organism evidence="14 15">
    <name type="scientific">Helobdella robusta</name>
    <name type="common">Californian leech</name>
    <dbReference type="NCBI Taxonomy" id="6412"/>
    <lineage>
        <taxon>Eukaryota</taxon>
        <taxon>Metazoa</taxon>
        <taxon>Spiralia</taxon>
        <taxon>Lophotrochozoa</taxon>
        <taxon>Annelida</taxon>
        <taxon>Clitellata</taxon>
        <taxon>Hirudinea</taxon>
        <taxon>Rhynchobdellida</taxon>
        <taxon>Glossiphoniidae</taxon>
        <taxon>Helobdella</taxon>
    </lineage>
</organism>
<evidence type="ECO:0000256" key="10">
    <source>
        <dbReference type="ARBA" id="ARBA00023136"/>
    </source>
</evidence>
<keyword evidence="10" id="KW-0472">Membrane</keyword>
<reference evidence="15" key="1">
    <citation type="submission" date="2012-12" db="EMBL/GenBank/DDBJ databases">
        <authorList>
            <person name="Hellsten U."/>
            <person name="Grimwood J."/>
            <person name="Chapman J.A."/>
            <person name="Shapiro H."/>
            <person name="Aerts A."/>
            <person name="Otillar R.P."/>
            <person name="Terry A.Y."/>
            <person name="Boore J.L."/>
            <person name="Simakov O."/>
            <person name="Marletaz F."/>
            <person name="Cho S.-J."/>
            <person name="Edsinger-Gonzales E."/>
            <person name="Havlak P."/>
            <person name="Kuo D.-H."/>
            <person name="Larsson T."/>
            <person name="Lv J."/>
            <person name="Arendt D."/>
            <person name="Savage R."/>
            <person name="Osoegawa K."/>
            <person name="de Jong P."/>
            <person name="Lindberg D.R."/>
            <person name="Seaver E.C."/>
            <person name="Weisblat D.A."/>
            <person name="Putnam N.H."/>
            <person name="Grigoriev I.V."/>
            <person name="Rokhsar D.S."/>
        </authorList>
    </citation>
    <scope>NUCLEOTIDE SEQUENCE</scope>
</reference>
<dbReference type="OMA" id="CKTIRCK"/>
<feature type="domain" description="Ion transport" evidence="12">
    <location>
        <begin position="1"/>
        <end position="112"/>
    </location>
</feature>
<evidence type="ECO:0000256" key="9">
    <source>
        <dbReference type="ARBA" id="ARBA00023065"/>
    </source>
</evidence>
<dbReference type="eggNOG" id="KOG2302">
    <property type="taxonomic scope" value="Eukaryota"/>
</dbReference>
<keyword evidence="2" id="KW-0813">Transport</keyword>
<dbReference type="EnsemblMetazoa" id="HelroT156774">
    <property type="protein sequence ID" value="HelroP156774"/>
    <property type="gene ID" value="HelroG156774"/>
</dbReference>
<dbReference type="CTD" id="20197608"/>
<keyword evidence="3" id="KW-0109">Calcium transport</keyword>
<dbReference type="InterPro" id="IPR027359">
    <property type="entry name" value="Volt_channel_dom_sf"/>
</dbReference>
<dbReference type="STRING" id="6412.T1EM08"/>
<name>T1EM08_HELRO</name>
<evidence type="ECO:0000256" key="5">
    <source>
        <dbReference type="ARBA" id="ARBA00022692"/>
    </source>
</evidence>
<dbReference type="InParanoid" id="T1EM08"/>
<evidence type="ECO:0000256" key="11">
    <source>
        <dbReference type="ARBA" id="ARBA00023303"/>
    </source>
</evidence>
<evidence type="ECO:0000256" key="4">
    <source>
        <dbReference type="ARBA" id="ARBA00022673"/>
    </source>
</evidence>
<evidence type="ECO:0000256" key="8">
    <source>
        <dbReference type="ARBA" id="ARBA00022989"/>
    </source>
</evidence>
<dbReference type="OrthoDB" id="416585at2759"/>
<evidence type="ECO:0000256" key="7">
    <source>
        <dbReference type="ARBA" id="ARBA00022882"/>
    </source>
</evidence>
<evidence type="ECO:0000313" key="15">
    <source>
        <dbReference type="Proteomes" id="UP000015101"/>
    </source>
</evidence>
<dbReference type="EMBL" id="KB096222">
    <property type="protein sequence ID" value="ESO07428.1"/>
    <property type="molecule type" value="Genomic_DNA"/>
</dbReference>
<reference evidence="13 15" key="2">
    <citation type="journal article" date="2013" name="Nature">
        <title>Insights into bilaterian evolution from three spiralian genomes.</title>
        <authorList>
            <person name="Simakov O."/>
            <person name="Marletaz F."/>
            <person name="Cho S.J."/>
            <person name="Edsinger-Gonzales E."/>
            <person name="Havlak P."/>
            <person name="Hellsten U."/>
            <person name="Kuo D.H."/>
            <person name="Larsson T."/>
            <person name="Lv J."/>
            <person name="Arendt D."/>
            <person name="Savage R."/>
            <person name="Osoegawa K."/>
            <person name="de Jong P."/>
            <person name="Grimwood J."/>
            <person name="Chapman J.A."/>
            <person name="Shapiro H."/>
            <person name="Aerts A."/>
            <person name="Otillar R.P."/>
            <person name="Terry A.Y."/>
            <person name="Boore J.L."/>
            <person name="Grigoriev I.V."/>
            <person name="Lindberg D.R."/>
            <person name="Seaver E.C."/>
            <person name="Weisblat D.A."/>
            <person name="Putnam N.H."/>
            <person name="Rokhsar D.S."/>
        </authorList>
    </citation>
    <scope>NUCLEOTIDE SEQUENCE</scope>
</reference>
<keyword evidence="6" id="KW-0106">Calcium</keyword>
<sequence length="116" mass="13093">MSVIILNCITLGLYQPCSDPKCLTIRCKVLEAFDHAIFAFFALEMIIKVVAMGFVGKKTYLSENWNKLDMFIVLAGVAEYFLDTTHDLNLSAIRTVRVLRPLRAINRIPSLCLVVI</sequence>
<reference evidence="14" key="3">
    <citation type="submission" date="2015-06" db="UniProtKB">
        <authorList>
            <consortium name="EnsemblMetazoa"/>
        </authorList>
    </citation>
    <scope>IDENTIFICATION</scope>
</reference>
<dbReference type="SUPFAM" id="SSF81324">
    <property type="entry name" value="Voltage-gated potassium channels"/>
    <property type="match status" value="1"/>
</dbReference>
<dbReference type="Proteomes" id="UP000015101">
    <property type="component" value="Unassembled WGS sequence"/>
</dbReference>
<dbReference type="KEGG" id="hro:HELRODRAFT_156774"/>
<dbReference type="PANTHER" id="PTHR45628">
    <property type="entry name" value="VOLTAGE-DEPENDENT CALCIUM CHANNEL TYPE A SUBUNIT ALPHA-1"/>
    <property type="match status" value="1"/>
</dbReference>
<keyword evidence="11" id="KW-0407">Ion channel</keyword>
<keyword evidence="15" id="KW-1185">Reference proteome</keyword>
<keyword evidence="8" id="KW-1133">Transmembrane helix</keyword>
<proteinExistence type="predicted"/>
<keyword evidence="7" id="KW-0851">Voltage-gated channel</keyword>
<gene>
    <name evidence="14" type="primary">20197608</name>
    <name evidence="13" type="ORF">HELRODRAFT_156774</name>
</gene>
<dbReference type="GeneID" id="20197608"/>
<keyword evidence="4" id="KW-0107">Calcium channel</keyword>
<evidence type="ECO:0000256" key="1">
    <source>
        <dbReference type="ARBA" id="ARBA00004141"/>
    </source>
</evidence>
<dbReference type="PANTHER" id="PTHR45628:SF22">
    <property type="entry name" value="VOLTAGE-DEPENDENT T-TYPE CALCIUM CHANNEL SUBUNIT ALPHA"/>
    <property type="match status" value="1"/>
</dbReference>
<keyword evidence="9" id="KW-0406">Ion transport</keyword>
<evidence type="ECO:0000256" key="6">
    <source>
        <dbReference type="ARBA" id="ARBA00022837"/>
    </source>
</evidence>